<dbReference type="InterPro" id="IPR012910">
    <property type="entry name" value="Plug_dom"/>
</dbReference>
<keyword evidence="4 7" id="KW-0812">Transmembrane</keyword>
<keyword evidence="2 7" id="KW-0813">Transport</keyword>
<evidence type="ECO:0000256" key="3">
    <source>
        <dbReference type="ARBA" id="ARBA00022452"/>
    </source>
</evidence>
<dbReference type="Gene3D" id="2.60.40.1120">
    <property type="entry name" value="Carboxypeptidase-like, regulatory domain"/>
    <property type="match status" value="1"/>
</dbReference>
<dbReference type="InterPro" id="IPR011662">
    <property type="entry name" value="Secretin/TonB_short_N"/>
</dbReference>
<dbReference type="AlphaFoldDB" id="A0A3Q9IMG3"/>
<evidence type="ECO:0000256" key="5">
    <source>
        <dbReference type="ARBA" id="ARBA00023136"/>
    </source>
</evidence>
<evidence type="ECO:0000313" key="9">
    <source>
        <dbReference type="EMBL" id="AZS29271.1"/>
    </source>
</evidence>
<name>A0A3Q9IMG3_9BACT</name>
<dbReference type="InterPro" id="IPR039426">
    <property type="entry name" value="TonB-dep_rcpt-like"/>
</dbReference>
<dbReference type="OrthoDB" id="668629at2"/>
<evidence type="ECO:0000256" key="1">
    <source>
        <dbReference type="ARBA" id="ARBA00004571"/>
    </source>
</evidence>
<reference evidence="9 10" key="1">
    <citation type="submission" date="2018-10" db="EMBL/GenBank/DDBJ databases">
        <title>Butyricimonas faecalis sp. nov., isolated from human faeces and emended description of the genus Butyricimonas.</title>
        <authorList>
            <person name="Le Roy T."/>
            <person name="Van der Smissen P."/>
            <person name="Paquot A."/>
            <person name="Delzenne N."/>
            <person name="Muccioli G."/>
            <person name="Collet J.-F."/>
            <person name="Cani P.D."/>
        </authorList>
    </citation>
    <scope>NUCLEOTIDE SEQUENCE [LARGE SCALE GENOMIC DNA]</scope>
    <source>
        <strain evidence="9 10">H184</strain>
    </source>
</reference>
<dbReference type="InterPro" id="IPR023997">
    <property type="entry name" value="TonB-dep_OMP_SusC/RagA_CS"/>
</dbReference>
<evidence type="ECO:0000256" key="7">
    <source>
        <dbReference type="PROSITE-ProRule" id="PRU01360"/>
    </source>
</evidence>
<evidence type="ECO:0000313" key="10">
    <source>
        <dbReference type="Proteomes" id="UP000270673"/>
    </source>
</evidence>
<dbReference type="InterPro" id="IPR023996">
    <property type="entry name" value="TonB-dep_OMP_SusC/RagA"/>
</dbReference>
<evidence type="ECO:0000256" key="2">
    <source>
        <dbReference type="ARBA" id="ARBA00022448"/>
    </source>
</evidence>
<dbReference type="KEGG" id="buy:D8S85_06655"/>
<comment type="similarity">
    <text evidence="7">Belongs to the TonB-dependent receptor family.</text>
</comment>
<dbReference type="Pfam" id="PF07660">
    <property type="entry name" value="STN"/>
    <property type="match status" value="1"/>
</dbReference>
<dbReference type="Pfam" id="PF13715">
    <property type="entry name" value="CarbopepD_reg_2"/>
    <property type="match status" value="1"/>
</dbReference>
<keyword evidence="5 7" id="KW-0472">Membrane</keyword>
<evidence type="ECO:0000259" key="8">
    <source>
        <dbReference type="SMART" id="SM00965"/>
    </source>
</evidence>
<evidence type="ECO:0000256" key="6">
    <source>
        <dbReference type="ARBA" id="ARBA00023237"/>
    </source>
</evidence>
<dbReference type="InterPro" id="IPR037066">
    <property type="entry name" value="Plug_dom_sf"/>
</dbReference>
<dbReference type="NCBIfam" id="TIGR04056">
    <property type="entry name" value="OMP_RagA_SusC"/>
    <property type="match status" value="1"/>
</dbReference>
<sequence length="1120" mass="125892">MKKKRNTWYRYGKIPCKKSLCIMRLTLLLMIGFVFQLSATGVAQSVKIEKQLQSLETVFEQVESQTGLLIMFSNNELDVNRKVSLDIRKYTLEELFRKVLEGTNMDFDLEQNYVVIRPARPVAVRDSVVKTNQIKGVVVDARGEPLPGVTVVAKRGEILVTGAASDGSGRFEIVVPVDIRELSFTFVGYKTAVVPVELNKEMTVRMEEEVSEVDEVVVTGYFTKSKSSYTGAVKSVTAEQLKTVSGTNVVAALAALTPGLNLVERSELGSNPNHVPELLLRGMSSFSDGSTQVNQPTIVLDGVEISMQDLYDLDINEIENITVLKDASATALYGSRAASGVIVVERKKLAEGSMRVSYNFTGNVQFPYLKDYNVLNAAQKLEYERLAGLYSTEVQKDPWGNITNEGEQYALDKLYNERYQEVQRGVDTDWLSQPARTAFSHDHSLRLYGGASNVRYELSGRFNNVQGVMKEDYRRRYNLGFKLEYHLQNKLTMANRTTYSEVNYKQSPYGSFSKYVEMNPYDRIYNEFGEYNRNLSWDMDNPLYEASLGNYDISKDKSFSNTTDFRLEINKLFRLSGNFNITVSNSNNEVFKSPDSQDFKTETELSKKGSLTQKNESGVSYAGTLTGAFNLMTDNNSLYSVNAGVEIRKETSESSTMTGVGFYDDALNFMGQAAGYSDKTDQKPTGTQAISTELGFFVNANYMYNNRYYADVVYRVTGSSKFGANNRYGNFWSAGLGWNIHNESFVTSSKIDILKIRGSLGYTGKVNFSPFQAMTMYQFSGDLEYLNGIGAVPQDIGNEDLGWERELSYNLGTDISLFNRRLNFTFDIYLKKTTDLVLDASRAPSTGTTSAKENIGEMENKGLEFQVDGMLVQKNDFYWQVAATGSMNRNRILKINSALKKANEDANKVDSKTPLAQYEEGESTTALKVVKSAGIDPATGQEVFIKLNGERTFEYSADDKFVIGDTEPRFRGTVSTNLFYKGFSLYLLGRYECGAYLYNETRATKVEGANPKKNADKRVFDSRWKNPGDIAFYKDIADSDGWGTNPKHSDRFVEKENVFTLETVNFGYEFGQNICSKIGVRNLRVGVNMTDIVRWSNVKVERGTIYLYSNGFEFTLSTTF</sequence>
<dbReference type="GO" id="GO:0009279">
    <property type="term" value="C:cell outer membrane"/>
    <property type="evidence" value="ECO:0007669"/>
    <property type="project" value="UniProtKB-SubCell"/>
</dbReference>
<gene>
    <name evidence="9" type="ORF">D8S85_06655</name>
</gene>
<dbReference type="Gene3D" id="2.40.170.20">
    <property type="entry name" value="TonB-dependent receptor, beta-barrel domain"/>
    <property type="match status" value="1"/>
</dbReference>
<dbReference type="SMART" id="SM00965">
    <property type="entry name" value="STN"/>
    <property type="match status" value="1"/>
</dbReference>
<dbReference type="EMBL" id="CP032819">
    <property type="protein sequence ID" value="AZS29271.1"/>
    <property type="molecule type" value="Genomic_DNA"/>
</dbReference>
<dbReference type="InterPro" id="IPR008969">
    <property type="entry name" value="CarboxyPept-like_regulatory"/>
</dbReference>
<comment type="subcellular location">
    <subcellularLocation>
        <location evidence="1 7">Cell outer membrane</location>
        <topology evidence="1 7">Multi-pass membrane protein</topology>
    </subcellularLocation>
</comment>
<proteinExistence type="inferred from homology"/>
<accession>A0A3Q9IMG3</accession>
<dbReference type="SUPFAM" id="SSF49464">
    <property type="entry name" value="Carboxypeptidase regulatory domain-like"/>
    <property type="match status" value="1"/>
</dbReference>
<feature type="domain" description="Secretin/TonB short N-terminal" evidence="8">
    <location>
        <begin position="68"/>
        <end position="119"/>
    </location>
</feature>
<evidence type="ECO:0000256" key="4">
    <source>
        <dbReference type="ARBA" id="ARBA00022692"/>
    </source>
</evidence>
<dbReference type="Proteomes" id="UP000270673">
    <property type="component" value="Chromosome"/>
</dbReference>
<organism evidence="9 10">
    <name type="scientific">Butyricimonas faecalis</name>
    <dbReference type="NCBI Taxonomy" id="2093856"/>
    <lineage>
        <taxon>Bacteria</taxon>
        <taxon>Pseudomonadati</taxon>
        <taxon>Bacteroidota</taxon>
        <taxon>Bacteroidia</taxon>
        <taxon>Bacteroidales</taxon>
        <taxon>Odoribacteraceae</taxon>
        <taxon>Butyricimonas</taxon>
    </lineage>
</organism>
<keyword evidence="6 7" id="KW-0998">Cell outer membrane</keyword>
<keyword evidence="3 7" id="KW-1134">Transmembrane beta strand</keyword>
<protein>
    <submittedName>
        <fullName evidence="9">SusC/RagA family TonB-linked outer membrane protein</fullName>
    </submittedName>
</protein>
<dbReference type="NCBIfam" id="TIGR04057">
    <property type="entry name" value="SusC_RagA_signa"/>
    <property type="match status" value="1"/>
</dbReference>
<dbReference type="PROSITE" id="PS52016">
    <property type="entry name" value="TONB_DEPENDENT_REC_3"/>
    <property type="match status" value="1"/>
</dbReference>
<dbReference type="SUPFAM" id="SSF56935">
    <property type="entry name" value="Porins"/>
    <property type="match status" value="1"/>
</dbReference>
<dbReference type="Pfam" id="PF07715">
    <property type="entry name" value="Plug"/>
    <property type="match status" value="1"/>
</dbReference>
<dbReference type="InterPro" id="IPR036942">
    <property type="entry name" value="Beta-barrel_TonB_sf"/>
</dbReference>
<keyword evidence="10" id="KW-1185">Reference proteome</keyword>
<dbReference type="Gene3D" id="2.170.130.10">
    <property type="entry name" value="TonB-dependent receptor, plug domain"/>
    <property type="match status" value="1"/>
</dbReference>